<name>A0A4Y2NQW3_ARAVE</name>
<protein>
    <submittedName>
        <fullName evidence="1">Uncharacterized protein</fullName>
    </submittedName>
</protein>
<keyword evidence="2" id="KW-1185">Reference proteome</keyword>
<dbReference type="AlphaFoldDB" id="A0A4Y2NQW3"/>
<evidence type="ECO:0000313" key="1">
    <source>
        <dbReference type="EMBL" id="GBN41968.1"/>
    </source>
</evidence>
<accession>A0A4Y2NQW3</accession>
<proteinExistence type="predicted"/>
<dbReference type="EMBL" id="BGPR01009738">
    <property type="protein sequence ID" value="GBN41968.1"/>
    <property type="molecule type" value="Genomic_DNA"/>
</dbReference>
<gene>
    <name evidence="1" type="ORF">AVEN_197762_1</name>
</gene>
<reference evidence="1 2" key="1">
    <citation type="journal article" date="2019" name="Sci. Rep.">
        <title>Orb-weaving spider Araneus ventricosus genome elucidates the spidroin gene catalogue.</title>
        <authorList>
            <person name="Kono N."/>
            <person name="Nakamura H."/>
            <person name="Ohtoshi R."/>
            <person name="Moran D.A.P."/>
            <person name="Shinohara A."/>
            <person name="Yoshida Y."/>
            <person name="Fujiwara M."/>
            <person name="Mori M."/>
            <person name="Tomita M."/>
            <person name="Arakawa K."/>
        </authorList>
    </citation>
    <scope>NUCLEOTIDE SEQUENCE [LARGE SCALE GENOMIC DNA]</scope>
</reference>
<dbReference type="Proteomes" id="UP000499080">
    <property type="component" value="Unassembled WGS sequence"/>
</dbReference>
<comment type="caution">
    <text evidence="1">The sequence shown here is derived from an EMBL/GenBank/DDBJ whole genome shotgun (WGS) entry which is preliminary data.</text>
</comment>
<organism evidence="1 2">
    <name type="scientific">Araneus ventricosus</name>
    <name type="common">Orbweaver spider</name>
    <name type="synonym">Epeira ventricosa</name>
    <dbReference type="NCBI Taxonomy" id="182803"/>
    <lineage>
        <taxon>Eukaryota</taxon>
        <taxon>Metazoa</taxon>
        <taxon>Ecdysozoa</taxon>
        <taxon>Arthropoda</taxon>
        <taxon>Chelicerata</taxon>
        <taxon>Arachnida</taxon>
        <taxon>Araneae</taxon>
        <taxon>Araneomorphae</taxon>
        <taxon>Entelegynae</taxon>
        <taxon>Araneoidea</taxon>
        <taxon>Araneidae</taxon>
        <taxon>Araneus</taxon>
    </lineage>
</organism>
<sequence>MHTILGNHMNHPALPWHSGLHERPAVAADNLALWPPHNSHLYEWFMRRPPVLPGYDLSSEIGPKSNTTIKSLAHYGIFRHLGTAVTLLVPGNRFYYPG</sequence>
<evidence type="ECO:0000313" key="2">
    <source>
        <dbReference type="Proteomes" id="UP000499080"/>
    </source>
</evidence>